<proteinExistence type="predicted"/>
<gene>
    <name evidence="2" type="ORF">FHS74_004270</name>
</gene>
<comment type="caution">
    <text evidence="2">The sequence shown here is derived from an EMBL/GenBank/DDBJ whole genome shotgun (WGS) entry which is preliminary data.</text>
</comment>
<dbReference type="Pfam" id="PF10082">
    <property type="entry name" value="BBP2_2"/>
    <property type="match status" value="1"/>
</dbReference>
<feature type="region of interest" description="Disordered" evidence="1">
    <location>
        <begin position="1"/>
        <end position="39"/>
    </location>
</feature>
<accession>A0A7X0EGK5</accession>
<name>A0A7X0EGK5_9PROT</name>
<dbReference type="AlphaFoldDB" id="A0A7X0EGK5"/>
<dbReference type="Proteomes" id="UP000539175">
    <property type="component" value="Unassembled WGS sequence"/>
</dbReference>
<evidence type="ECO:0008006" key="4">
    <source>
        <dbReference type="Google" id="ProtNLM"/>
    </source>
</evidence>
<dbReference type="EMBL" id="JACIIZ010000013">
    <property type="protein sequence ID" value="MBB6253694.1"/>
    <property type="molecule type" value="Genomic_DNA"/>
</dbReference>
<feature type="compositionally biased region" description="Polar residues" evidence="1">
    <location>
        <begin position="1"/>
        <end position="12"/>
    </location>
</feature>
<evidence type="ECO:0000313" key="2">
    <source>
        <dbReference type="EMBL" id="MBB6253694.1"/>
    </source>
</evidence>
<sequence length="420" mass="46909">MPLTASAQSATNDLRRGAESSNVVTEQGALTDDAGVNDPQRVNAAYQPKGIAVGNYILFPLVDVSETYNSNVYATQQNTKSDFITRISPEIWARSQFADDQLNFLGRLEQSYYKTFTHDSHLDGTLHSDGLYHFSRDTQVSGSVDVNQAYEDRGSPDDQSGLEPTRTRNVGAQAALQQQMGRFTLTGSLAGGRHDFRDVPRGDGTYIQEGDRDRYDFAATGRAAYELYPGYAAVGQASFNKVMYDDKVDSDGFQRSSQGYRVETGVGVDLTQLIRGDFLIGYLHQNVDDPRYRDPSGLAVKVAFNWTPDRMTVVVPSLERGLQETTLSRSSQIVHSGGGILIRRELQRNVVLTFSSYVYNDNFEGSGRQDWSYDNRLRAIWSLAPEYYIGAEIGYRRRYSSTENNAFSQQVGLLRFGLRV</sequence>
<protein>
    <recommendedName>
        <fullName evidence="4">Outer membrane beta-barrel protein</fullName>
    </recommendedName>
</protein>
<dbReference type="InterPro" id="IPR018759">
    <property type="entry name" value="BBP2_2"/>
</dbReference>
<reference evidence="2 3" key="1">
    <citation type="submission" date="2020-08" db="EMBL/GenBank/DDBJ databases">
        <title>Genomic Encyclopedia of Type Strains, Phase IV (KMG-IV): sequencing the most valuable type-strain genomes for metagenomic binning, comparative biology and taxonomic classification.</title>
        <authorList>
            <person name="Goeker M."/>
        </authorList>
    </citation>
    <scope>NUCLEOTIDE SEQUENCE [LARGE SCALE GENOMIC DNA]</scope>
    <source>
        <strain evidence="2 3">DSM 22198</strain>
    </source>
</reference>
<dbReference type="RefSeq" id="WP_184804761.1">
    <property type="nucleotide sequence ID" value="NZ_JACIIZ010000013.1"/>
</dbReference>
<evidence type="ECO:0000313" key="3">
    <source>
        <dbReference type="Proteomes" id="UP000539175"/>
    </source>
</evidence>
<evidence type="ECO:0000256" key="1">
    <source>
        <dbReference type="SAM" id="MobiDB-lite"/>
    </source>
</evidence>
<organism evidence="2 3">
    <name type="scientific">Nitrospirillum iridis</name>
    <dbReference type="NCBI Taxonomy" id="765888"/>
    <lineage>
        <taxon>Bacteria</taxon>
        <taxon>Pseudomonadati</taxon>
        <taxon>Pseudomonadota</taxon>
        <taxon>Alphaproteobacteria</taxon>
        <taxon>Rhodospirillales</taxon>
        <taxon>Azospirillaceae</taxon>
        <taxon>Nitrospirillum</taxon>
    </lineage>
</organism>
<keyword evidence="3" id="KW-1185">Reference proteome</keyword>